<dbReference type="WBParaSite" id="MCOS_0000382301-mRNA-1">
    <property type="protein sequence ID" value="MCOS_0000382301-mRNA-1"/>
    <property type="gene ID" value="MCOS_0000382301"/>
</dbReference>
<proteinExistence type="predicted"/>
<dbReference type="Proteomes" id="UP000267029">
    <property type="component" value="Unassembled WGS sequence"/>
</dbReference>
<keyword evidence="3" id="KW-1185">Reference proteome</keyword>
<evidence type="ECO:0000313" key="3">
    <source>
        <dbReference type="Proteomes" id="UP000267029"/>
    </source>
</evidence>
<name>A0A0R3UA75_MESCO</name>
<sequence>MEGEEEGAEEEEQLEEAESDTVSAQWKSFSDVPALRN</sequence>
<feature type="compositionally biased region" description="Acidic residues" evidence="1">
    <location>
        <begin position="1"/>
        <end position="19"/>
    </location>
</feature>
<dbReference type="AlphaFoldDB" id="A0A0R3UA75"/>
<accession>A0A0R3UA75</accession>
<organism evidence="4">
    <name type="scientific">Mesocestoides corti</name>
    <name type="common">Flatworm</name>
    <dbReference type="NCBI Taxonomy" id="53468"/>
    <lineage>
        <taxon>Eukaryota</taxon>
        <taxon>Metazoa</taxon>
        <taxon>Spiralia</taxon>
        <taxon>Lophotrochozoa</taxon>
        <taxon>Platyhelminthes</taxon>
        <taxon>Cestoda</taxon>
        <taxon>Eucestoda</taxon>
        <taxon>Cyclophyllidea</taxon>
        <taxon>Mesocestoididae</taxon>
        <taxon>Mesocestoides</taxon>
    </lineage>
</organism>
<dbReference type="EMBL" id="UXSR01001030">
    <property type="protein sequence ID" value="VDD77821.1"/>
    <property type="molecule type" value="Genomic_DNA"/>
</dbReference>
<reference evidence="4" key="1">
    <citation type="submission" date="2017-02" db="UniProtKB">
        <authorList>
            <consortium name="WormBaseParasite"/>
        </authorList>
    </citation>
    <scope>IDENTIFICATION</scope>
</reference>
<gene>
    <name evidence="2" type="ORF">MCOS_LOCUS3824</name>
</gene>
<feature type="region of interest" description="Disordered" evidence="1">
    <location>
        <begin position="1"/>
        <end position="37"/>
    </location>
</feature>
<evidence type="ECO:0000313" key="2">
    <source>
        <dbReference type="EMBL" id="VDD77821.1"/>
    </source>
</evidence>
<protein>
    <submittedName>
        <fullName evidence="4">Intraflagellar transport protein 43 homolog</fullName>
    </submittedName>
</protein>
<reference evidence="2 3" key="2">
    <citation type="submission" date="2018-10" db="EMBL/GenBank/DDBJ databases">
        <authorList>
            <consortium name="Pathogen Informatics"/>
        </authorList>
    </citation>
    <scope>NUCLEOTIDE SEQUENCE [LARGE SCALE GENOMIC DNA]</scope>
</reference>
<evidence type="ECO:0000256" key="1">
    <source>
        <dbReference type="SAM" id="MobiDB-lite"/>
    </source>
</evidence>
<evidence type="ECO:0000313" key="4">
    <source>
        <dbReference type="WBParaSite" id="MCOS_0000382301-mRNA-1"/>
    </source>
</evidence>